<dbReference type="OrthoDB" id="5322100at2759"/>
<dbReference type="SUPFAM" id="SSF49723">
    <property type="entry name" value="Lipase/lipooxygenase domain (PLAT/LH2 domain)"/>
    <property type="match status" value="1"/>
</dbReference>
<sequence length="195" mass="20754">MAARIIRPLVFFLGTLLALISFTSLLTAGQDGEPTMVENDLCVYTVYISTGSAWKSGTDSVIGIKICGAAAGDCLSIRDLEAWGGIMWPGHDYFELGNVDAFSGRGHCLASPPCSVELLSDGSGSSPGWYCDYVQVAATGPQLPCSQRTFKVAQWLARDEPPFKLRAMRDECGGGGGETNQTDNAALRGLPSWHA</sequence>
<feature type="domain" description="PLAT" evidence="4">
    <location>
        <begin position="42"/>
        <end position="170"/>
    </location>
</feature>
<keyword evidence="6" id="KW-1185">Reference proteome</keyword>
<evidence type="ECO:0000259" key="4">
    <source>
        <dbReference type="PROSITE" id="PS50095"/>
    </source>
</evidence>
<dbReference type="PANTHER" id="PTHR31718">
    <property type="entry name" value="PLAT DOMAIN-CONTAINING PROTEIN"/>
    <property type="match status" value="1"/>
</dbReference>
<dbReference type="InterPro" id="IPR036392">
    <property type="entry name" value="PLAT/LH2_dom_sf"/>
</dbReference>
<dbReference type="Proteomes" id="UP000652761">
    <property type="component" value="Unassembled WGS sequence"/>
</dbReference>
<dbReference type="InterPro" id="IPR001024">
    <property type="entry name" value="PLAT/LH2_dom"/>
</dbReference>
<feature type="chain" id="PRO_5032307196" description="PLAT domain-containing protein" evidence="3">
    <location>
        <begin position="29"/>
        <end position="195"/>
    </location>
</feature>
<feature type="region of interest" description="Disordered" evidence="2">
    <location>
        <begin position="171"/>
        <end position="195"/>
    </location>
</feature>
<proteinExistence type="predicted"/>
<comment type="caution">
    <text evidence="5">The sequence shown here is derived from an EMBL/GenBank/DDBJ whole genome shotgun (WGS) entry which is preliminary data.</text>
</comment>
<protein>
    <recommendedName>
        <fullName evidence="4">PLAT domain-containing protein</fullName>
    </recommendedName>
</protein>
<dbReference type="Gene3D" id="2.60.60.20">
    <property type="entry name" value="PLAT/LH2 domain"/>
    <property type="match status" value="1"/>
</dbReference>
<evidence type="ECO:0000313" key="5">
    <source>
        <dbReference type="EMBL" id="MQM14301.1"/>
    </source>
</evidence>
<name>A0A843X569_COLES</name>
<evidence type="ECO:0000256" key="3">
    <source>
        <dbReference type="SAM" id="SignalP"/>
    </source>
</evidence>
<dbReference type="PROSITE" id="PS50095">
    <property type="entry name" value="PLAT"/>
    <property type="match status" value="1"/>
</dbReference>
<dbReference type="EMBL" id="NMUH01006038">
    <property type="protein sequence ID" value="MQM14301.1"/>
    <property type="molecule type" value="Genomic_DNA"/>
</dbReference>
<organism evidence="5 6">
    <name type="scientific">Colocasia esculenta</name>
    <name type="common">Wild taro</name>
    <name type="synonym">Arum esculentum</name>
    <dbReference type="NCBI Taxonomy" id="4460"/>
    <lineage>
        <taxon>Eukaryota</taxon>
        <taxon>Viridiplantae</taxon>
        <taxon>Streptophyta</taxon>
        <taxon>Embryophyta</taxon>
        <taxon>Tracheophyta</taxon>
        <taxon>Spermatophyta</taxon>
        <taxon>Magnoliopsida</taxon>
        <taxon>Liliopsida</taxon>
        <taxon>Araceae</taxon>
        <taxon>Aroideae</taxon>
        <taxon>Colocasieae</taxon>
        <taxon>Colocasia</taxon>
    </lineage>
</organism>
<keyword evidence="3" id="KW-0732">Signal</keyword>
<reference evidence="5" key="1">
    <citation type="submission" date="2017-07" db="EMBL/GenBank/DDBJ databases">
        <title>Taro Niue Genome Assembly and Annotation.</title>
        <authorList>
            <person name="Atibalentja N."/>
            <person name="Keating K."/>
            <person name="Fields C.J."/>
        </authorList>
    </citation>
    <scope>NUCLEOTIDE SEQUENCE</scope>
    <source>
        <strain evidence="5">Niue_2</strain>
        <tissue evidence="5">Leaf</tissue>
    </source>
</reference>
<accession>A0A843X569</accession>
<dbReference type="AlphaFoldDB" id="A0A843X569"/>
<evidence type="ECO:0000313" key="6">
    <source>
        <dbReference type="Proteomes" id="UP000652761"/>
    </source>
</evidence>
<evidence type="ECO:0000256" key="1">
    <source>
        <dbReference type="PROSITE-ProRule" id="PRU00152"/>
    </source>
</evidence>
<feature type="signal peptide" evidence="3">
    <location>
        <begin position="1"/>
        <end position="28"/>
    </location>
</feature>
<comment type="caution">
    <text evidence="1">Lacks conserved residue(s) required for the propagation of feature annotation.</text>
</comment>
<dbReference type="PANTHER" id="PTHR31718:SF0">
    <property type="entry name" value="PLAT DOMAIN-CONTAINING PROTEIN 2"/>
    <property type="match status" value="1"/>
</dbReference>
<evidence type="ECO:0000256" key="2">
    <source>
        <dbReference type="SAM" id="MobiDB-lite"/>
    </source>
</evidence>
<gene>
    <name evidence="5" type="ORF">Taro_047231</name>
</gene>